<dbReference type="KEGG" id="sphk:SKP52_19830"/>
<dbReference type="HOGENOM" id="CLU_2345217_0_0_5"/>
<gene>
    <name evidence="1" type="ORF">SKP52_19830</name>
</gene>
<dbReference type="EMBL" id="CP009122">
    <property type="protein sequence ID" value="AJA10834.1"/>
    <property type="molecule type" value="Genomic_DNA"/>
</dbReference>
<dbReference type="OrthoDB" id="596297at2"/>
<organism evidence="1 2">
    <name type="scientific">Sphingopyxis fribergensis</name>
    <dbReference type="NCBI Taxonomy" id="1515612"/>
    <lineage>
        <taxon>Bacteria</taxon>
        <taxon>Pseudomonadati</taxon>
        <taxon>Pseudomonadota</taxon>
        <taxon>Alphaproteobacteria</taxon>
        <taxon>Sphingomonadales</taxon>
        <taxon>Sphingomonadaceae</taxon>
        <taxon>Sphingopyxis</taxon>
    </lineage>
</organism>
<proteinExistence type="predicted"/>
<evidence type="ECO:0000313" key="2">
    <source>
        <dbReference type="Proteomes" id="UP000030907"/>
    </source>
</evidence>
<dbReference type="AlphaFoldDB" id="A0A0A7PLG9"/>
<dbReference type="RefSeq" id="WP_039577805.1">
    <property type="nucleotide sequence ID" value="NZ_CP009122.1"/>
</dbReference>
<evidence type="ECO:0000313" key="1">
    <source>
        <dbReference type="EMBL" id="AJA10834.1"/>
    </source>
</evidence>
<dbReference type="Proteomes" id="UP000030907">
    <property type="component" value="Chromosome"/>
</dbReference>
<sequence>MAVMGEVLDNTQRFGYGLKFENAFLRELFARIMAHAHPGDFQPVRPYGPRGDLKCDGYRASDGTVFQCYAPDTMKVDPLLAKINGMPRSGHGPMASP</sequence>
<reference evidence="1 2" key="1">
    <citation type="journal article" date="2015" name="Int. J. Syst. Evol. Microbiol.">
        <title>Description of Sphingopyxis fribergensis sp. nov. - a soil bacterium with the ability to degrade styrene and phenylacetic acid.</title>
        <authorList>
            <person name="Oelschlagel M."/>
            <person name="Ruckert C."/>
            <person name="Kalinowski J."/>
            <person name="Schmidt G."/>
            <person name="Schlomann M."/>
            <person name="Tischler D."/>
        </authorList>
    </citation>
    <scope>NUCLEOTIDE SEQUENCE [LARGE SCALE GENOMIC DNA]</scope>
    <source>
        <strain evidence="1 2">Kp5.2</strain>
    </source>
</reference>
<protein>
    <submittedName>
        <fullName evidence="1">Uncharacterized protein</fullName>
    </submittedName>
</protein>
<name>A0A0A7PLG9_9SPHN</name>
<keyword evidence="2" id="KW-1185">Reference proteome</keyword>
<accession>A0A0A7PLG9</accession>